<dbReference type="CDD" id="cd06464">
    <property type="entry name" value="ACD_sHsps-like"/>
    <property type="match status" value="1"/>
</dbReference>
<gene>
    <name evidence="4" type="ORF">N0B31_18955</name>
</gene>
<accession>A0A9E7UAV3</accession>
<feature type="domain" description="SHSP" evidence="3">
    <location>
        <begin position="39"/>
        <end position="131"/>
    </location>
</feature>
<dbReference type="InterPro" id="IPR002068">
    <property type="entry name" value="A-crystallin/Hsp20_dom"/>
</dbReference>
<evidence type="ECO:0000313" key="4">
    <source>
        <dbReference type="EMBL" id="UWM54184.1"/>
    </source>
</evidence>
<organism evidence="4 5">
    <name type="scientific">Salinirubellus salinus</name>
    <dbReference type="NCBI Taxonomy" id="1364945"/>
    <lineage>
        <taxon>Archaea</taxon>
        <taxon>Methanobacteriati</taxon>
        <taxon>Methanobacteriota</taxon>
        <taxon>Stenosarchaea group</taxon>
        <taxon>Halobacteria</taxon>
        <taxon>Halobacteriales</taxon>
        <taxon>Natronomonadaceae</taxon>
        <taxon>Salinirubellus</taxon>
    </lineage>
</organism>
<dbReference type="EMBL" id="CP104003">
    <property type="protein sequence ID" value="UWM54184.1"/>
    <property type="molecule type" value="Genomic_DNA"/>
</dbReference>
<dbReference type="PROSITE" id="PS01031">
    <property type="entry name" value="SHSP"/>
    <property type="match status" value="1"/>
</dbReference>
<name>A0A9E7UAV3_9EURY</name>
<dbReference type="GeneID" id="74944547"/>
<keyword evidence="5" id="KW-1185">Reference proteome</keyword>
<sequence length="131" mass="14875">MSRRPFDDDRDDTTDFSSFFRELERMMDDMTGGDVRMDETGFGTDAHFTVYEEPDRLRVVGDLPGMGKDDIEIKCDGRRVTVVADTDRQSYEERIDLPAQVDEHSARATFNNGVLEVELARTDSSKSINLG</sequence>
<evidence type="ECO:0000256" key="2">
    <source>
        <dbReference type="RuleBase" id="RU003616"/>
    </source>
</evidence>
<dbReference type="Proteomes" id="UP001057580">
    <property type="component" value="Chromosome"/>
</dbReference>
<evidence type="ECO:0000259" key="3">
    <source>
        <dbReference type="PROSITE" id="PS01031"/>
    </source>
</evidence>
<dbReference type="SUPFAM" id="SSF49764">
    <property type="entry name" value="HSP20-like chaperones"/>
    <property type="match status" value="1"/>
</dbReference>
<dbReference type="Pfam" id="PF00011">
    <property type="entry name" value="HSP20"/>
    <property type="match status" value="1"/>
</dbReference>
<comment type="similarity">
    <text evidence="1 2">Belongs to the small heat shock protein (HSP20) family.</text>
</comment>
<dbReference type="InterPro" id="IPR008978">
    <property type="entry name" value="HSP20-like_chaperone"/>
</dbReference>
<dbReference type="Gene3D" id="2.60.40.790">
    <property type="match status" value="1"/>
</dbReference>
<reference evidence="4" key="1">
    <citation type="submission" date="2022-09" db="EMBL/GenBank/DDBJ databases">
        <title>Diverse halophilic archaea isolated from saline environments.</title>
        <authorList>
            <person name="Cui H.-L."/>
        </authorList>
    </citation>
    <scope>NUCLEOTIDE SEQUENCE</scope>
    <source>
        <strain evidence="4">ZS-35-S2</strain>
    </source>
</reference>
<proteinExistence type="inferred from homology"/>
<evidence type="ECO:0000256" key="1">
    <source>
        <dbReference type="PROSITE-ProRule" id="PRU00285"/>
    </source>
</evidence>
<evidence type="ECO:0000313" key="5">
    <source>
        <dbReference type="Proteomes" id="UP001057580"/>
    </source>
</evidence>
<protein>
    <submittedName>
        <fullName evidence="4">Hsp20/alpha crystallin family protein</fullName>
    </submittedName>
</protein>
<dbReference type="AlphaFoldDB" id="A0A9E7UAV3"/>
<dbReference type="RefSeq" id="WP_260593178.1">
    <property type="nucleotide sequence ID" value="NZ_CP104003.1"/>
</dbReference>
<dbReference type="KEGG" id="ssai:N0B31_18955"/>